<keyword evidence="16" id="KW-1185">Reference proteome</keyword>
<dbReference type="EMBL" id="MKIN01000018">
    <property type="protein sequence ID" value="OLP51759.1"/>
    <property type="molecule type" value="Genomic_DNA"/>
</dbReference>
<dbReference type="HAMAP" id="MF_00409">
    <property type="entry name" value="LpxK"/>
    <property type="match status" value="1"/>
</dbReference>
<reference evidence="15 16" key="1">
    <citation type="submission" date="2016-09" db="EMBL/GenBank/DDBJ databases">
        <title>Rhizobium oryziradicis sp. nov., isolated from the root of rice.</title>
        <authorList>
            <person name="Zhao J."/>
            <person name="Zhang X."/>
        </authorList>
    </citation>
    <scope>NUCLEOTIDE SEQUENCE [LARGE SCALE GENOMIC DNA]</scope>
    <source>
        <strain evidence="15 16">14971</strain>
    </source>
</reference>
<dbReference type="EMBL" id="JACIED010000002">
    <property type="protein sequence ID" value="MBB4006928.1"/>
    <property type="molecule type" value="Genomic_DNA"/>
</dbReference>
<dbReference type="UniPathway" id="UPA00359">
    <property type="reaction ID" value="UER00482"/>
</dbReference>
<evidence type="ECO:0000256" key="4">
    <source>
        <dbReference type="ARBA" id="ARBA00016436"/>
    </source>
</evidence>
<accession>A0A1Q9AA64</accession>
<comment type="function">
    <text evidence="1 13">Transfers the gamma-phosphate of ATP to the 4'-position of a tetraacyldisaccharide 1-phosphate intermediate (termed DS-1-P) to form tetraacyldisaccharide 1,4'-bis-phosphate (lipid IVA).</text>
</comment>
<comment type="pathway">
    <text evidence="2 13">Glycolipid biosynthesis; lipid IV(A) biosynthesis; lipid IV(A) from (3R)-3-hydroxytetradecanoyl-[acyl-carrier-protein] and UDP-N-acetyl-alpha-D-glucosamine: step 6/6.</text>
</comment>
<dbReference type="Proteomes" id="UP000185598">
    <property type="component" value="Unassembled WGS sequence"/>
</dbReference>
<evidence type="ECO:0000256" key="7">
    <source>
        <dbReference type="ARBA" id="ARBA00022679"/>
    </source>
</evidence>
<dbReference type="PANTHER" id="PTHR42724">
    <property type="entry name" value="TETRAACYLDISACCHARIDE 4'-KINASE"/>
    <property type="match status" value="1"/>
</dbReference>
<evidence type="ECO:0000256" key="13">
    <source>
        <dbReference type="HAMAP-Rule" id="MF_00409"/>
    </source>
</evidence>
<comment type="caution">
    <text evidence="15">The sequence shown here is derived from an EMBL/GenBank/DDBJ whole genome shotgun (WGS) entry which is preliminary data.</text>
</comment>
<dbReference type="GO" id="GO:0005886">
    <property type="term" value="C:plasma membrane"/>
    <property type="evidence" value="ECO:0007669"/>
    <property type="project" value="TreeGrafter"/>
</dbReference>
<dbReference type="AlphaFoldDB" id="A0A1Q9AA64"/>
<dbReference type="EC" id="2.7.1.130" evidence="3 13"/>
<dbReference type="Proteomes" id="UP000544107">
    <property type="component" value="Unassembled WGS sequence"/>
</dbReference>
<evidence type="ECO:0000256" key="9">
    <source>
        <dbReference type="ARBA" id="ARBA00022777"/>
    </source>
</evidence>
<organism evidence="15 16">
    <name type="scientific">Allorhizobium taibaishanense</name>
    <dbReference type="NCBI Taxonomy" id="887144"/>
    <lineage>
        <taxon>Bacteria</taxon>
        <taxon>Pseudomonadati</taxon>
        <taxon>Pseudomonadota</taxon>
        <taxon>Alphaproteobacteria</taxon>
        <taxon>Hyphomicrobiales</taxon>
        <taxon>Rhizobiaceae</taxon>
        <taxon>Rhizobium/Agrobacterium group</taxon>
        <taxon>Allorhizobium</taxon>
    </lineage>
</organism>
<sequence length="345" mass="36848">MKLQAPAFWWEKPGFKAWALWPLSCLYGSIAGRRMRGTGAYRPTIPVICVGNVTLGGAGKTPTALALAEAAKAMGLIPGFLSRGYGGKIRKATRVDPSKHGADDVGDEPLLLAEQAITVVARRRAEGARELERQGVNLIIMDDGFQSAQIRVDCAVVVTDSYKGAGNGMTFPAGPLRAPLKLQVQALDVILLVGDGDGATPLVRQAARMGKPVLNARLSPLPSADVPDGSLKGRAVLAYAGIADPEKFFRTVREVGAEIAIARGFGDHQALSRQEIDDLIATAQARNLRLVTTAKDRARLRGNPLPAAQTLLAQSSVIDVAMRFNDPAAGQWLIRQAQDRFAKTR</sequence>
<dbReference type="RefSeq" id="WP_075612889.1">
    <property type="nucleotide sequence ID" value="NZ_JACIED010000002.1"/>
</dbReference>
<evidence type="ECO:0000313" key="14">
    <source>
        <dbReference type="EMBL" id="MBB4006928.1"/>
    </source>
</evidence>
<dbReference type="PANTHER" id="PTHR42724:SF1">
    <property type="entry name" value="TETRAACYLDISACCHARIDE 4'-KINASE, MITOCHONDRIAL-RELATED"/>
    <property type="match status" value="1"/>
</dbReference>
<evidence type="ECO:0000256" key="1">
    <source>
        <dbReference type="ARBA" id="ARBA00002274"/>
    </source>
</evidence>
<feature type="binding site" evidence="13">
    <location>
        <begin position="54"/>
        <end position="61"/>
    </location>
    <ligand>
        <name>ATP</name>
        <dbReference type="ChEBI" id="CHEBI:30616"/>
    </ligand>
</feature>
<keyword evidence="5 13" id="KW-0444">Lipid biosynthesis</keyword>
<keyword evidence="11 13" id="KW-0443">Lipid metabolism</keyword>
<evidence type="ECO:0000256" key="2">
    <source>
        <dbReference type="ARBA" id="ARBA00004870"/>
    </source>
</evidence>
<dbReference type="STRING" id="887144.BJF91_22685"/>
<keyword evidence="6 13" id="KW-0441">Lipid A biosynthesis</keyword>
<dbReference type="NCBIfam" id="TIGR00682">
    <property type="entry name" value="lpxK"/>
    <property type="match status" value="1"/>
</dbReference>
<evidence type="ECO:0000256" key="6">
    <source>
        <dbReference type="ARBA" id="ARBA00022556"/>
    </source>
</evidence>
<gene>
    <name evidence="13" type="primary">lpxK</name>
    <name evidence="15" type="ORF">BJF91_22685</name>
    <name evidence="14" type="ORF">GGQ71_001191</name>
</gene>
<evidence type="ECO:0000313" key="17">
    <source>
        <dbReference type="Proteomes" id="UP000544107"/>
    </source>
</evidence>
<protein>
    <recommendedName>
        <fullName evidence="4 13">Tetraacyldisaccharide 4'-kinase</fullName>
        <ecNumber evidence="3 13">2.7.1.130</ecNumber>
    </recommendedName>
    <alternativeName>
        <fullName evidence="12 13">Lipid A 4'-kinase</fullName>
    </alternativeName>
</protein>
<dbReference type="GO" id="GO:0009245">
    <property type="term" value="P:lipid A biosynthetic process"/>
    <property type="evidence" value="ECO:0007669"/>
    <property type="project" value="UniProtKB-UniRule"/>
</dbReference>
<evidence type="ECO:0000256" key="10">
    <source>
        <dbReference type="ARBA" id="ARBA00022840"/>
    </source>
</evidence>
<dbReference type="OrthoDB" id="9766423at2"/>
<evidence type="ECO:0000313" key="16">
    <source>
        <dbReference type="Proteomes" id="UP000185598"/>
    </source>
</evidence>
<keyword evidence="7 13" id="KW-0808">Transferase</keyword>
<dbReference type="GO" id="GO:0009244">
    <property type="term" value="P:lipopolysaccharide core region biosynthetic process"/>
    <property type="evidence" value="ECO:0007669"/>
    <property type="project" value="TreeGrafter"/>
</dbReference>
<reference evidence="14 17" key="2">
    <citation type="submission" date="2020-08" db="EMBL/GenBank/DDBJ databases">
        <title>Genomic Encyclopedia of Type Strains, Phase IV (KMG-IV): sequencing the most valuable type-strain genomes for metagenomic binning, comparative biology and taxonomic classification.</title>
        <authorList>
            <person name="Goeker M."/>
        </authorList>
    </citation>
    <scope>NUCLEOTIDE SEQUENCE [LARGE SCALE GENOMIC DNA]</scope>
    <source>
        <strain evidence="14 17">DSM 100021</strain>
    </source>
</reference>
<dbReference type="GO" id="GO:0005524">
    <property type="term" value="F:ATP binding"/>
    <property type="evidence" value="ECO:0007669"/>
    <property type="project" value="UniProtKB-UniRule"/>
</dbReference>
<evidence type="ECO:0000256" key="3">
    <source>
        <dbReference type="ARBA" id="ARBA00012071"/>
    </source>
</evidence>
<evidence type="ECO:0000256" key="8">
    <source>
        <dbReference type="ARBA" id="ARBA00022741"/>
    </source>
</evidence>
<keyword evidence="9 13" id="KW-0418">Kinase</keyword>
<evidence type="ECO:0000256" key="11">
    <source>
        <dbReference type="ARBA" id="ARBA00023098"/>
    </source>
</evidence>
<keyword evidence="10 13" id="KW-0067">ATP-binding</keyword>
<dbReference type="InterPro" id="IPR003758">
    <property type="entry name" value="LpxK"/>
</dbReference>
<comment type="similarity">
    <text evidence="13">Belongs to the LpxK family.</text>
</comment>
<keyword evidence="8 13" id="KW-0547">Nucleotide-binding</keyword>
<evidence type="ECO:0000256" key="12">
    <source>
        <dbReference type="ARBA" id="ARBA00029757"/>
    </source>
</evidence>
<comment type="catalytic activity">
    <reaction evidence="13">
        <text>a lipid A disaccharide + ATP = a lipid IVA + ADP + H(+)</text>
        <dbReference type="Rhea" id="RHEA:67840"/>
        <dbReference type="ChEBI" id="CHEBI:15378"/>
        <dbReference type="ChEBI" id="CHEBI:30616"/>
        <dbReference type="ChEBI" id="CHEBI:176343"/>
        <dbReference type="ChEBI" id="CHEBI:176425"/>
        <dbReference type="ChEBI" id="CHEBI:456216"/>
        <dbReference type="EC" id="2.7.1.130"/>
    </reaction>
</comment>
<proteinExistence type="inferred from homology"/>
<name>A0A1Q9AA64_9HYPH</name>
<evidence type="ECO:0000256" key="5">
    <source>
        <dbReference type="ARBA" id="ARBA00022516"/>
    </source>
</evidence>
<dbReference type="SUPFAM" id="SSF52540">
    <property type="entry name" value="P-loop containing nucleoside triphosphate hydrolases"/>
    <property type="match status" value="1"/>
</dbReference>
<dbReference type="Pfam" id="PF02606">
    <property type="entry name" value="LpxK"/>
    <property type="match status" value="1"/>
</dbReference>
<dbReference type="GO" id="GO:0009029">
    <property type="term" value="F:lipid-A 4'-kinase activity"/>
    <property type="evidence" value="ECO:0007669"/>
    <property type="project" value="UniProtKB-UniRule"/>
</dbReference>
<dbReference type="InterPro" id="IPR027417">
    <property type="entry name" value="P-loop_NTPase"/>
</dbReference>
<evidence type="ECO:0000313" key="15">
    <source>
        <dbReference type="EMBL" id="OLP51759.1"/>
    </source>
</evidence>